<dbReference type="PANTHER" id="PTHR47019">
    <property type="entry name" value="LIPID II FLIPPASE MURJ"/>
    <property type="match status" value="1"/>
</dbReference>
<feature type="transmembrane region" description="Helical" evidence="8">
    <location>
        <begin position="456"/>
        <end position="478"/>
    </location>
</feature>
<feature type="transmembrane region" description="Helical" evidence="8">
    <location>
        <begin position="65"/>
        <end position="91"/>
    </location>
</feature>
<keyword evidence="7 8" id="KW-0472">Membrane</keyword>
<evidence type="ECO:0000256" key="6">
    <source>
        <dbReference type="ARBA" id="ARBA00022989"/>
    </source>
</evidence>
<evidence type="ECO:0000313" key="10">
    <source>
        <dbReference type="Proteomes" id="UP001597347"/>
    </source>
</evidence>
<evidence type="ECO:0000256" key="4">
    <source>
        <dbReference type="ARBA" id="ARBA00022960"/>
    </source>
</evidence>
<feature type="transmembrane region" description="Helical" evidence="8">
    <location>
        <begin position="25"/>
        <end position="45"/>
    </location>
</feature>
<feature type="transmembrane region" description="Helical" evidence="8">
    <location>
        <begin position="218"/>
        <end position="240"/>
    </location>
</feature>
<keyword evidence="10" id="KW-1185">Reference proteome</keyword>
<feature type="transmembrane region" description="Helical" evidence="8">
    <location>
        <begin position="252"/>
        <end position="276"/>
    </location>
</feature>
<dbReference type="PANTHER" id="PTHR47019:SF1">
    <property type="entry name" value="LIPID II FLIPPASE MURJ"/>
    <property type="match status" value="1"/>
</dbReference>
<gene>
    <name evidence="9" type="primary">murJ</name>
    <name evidence="9" type="ORF">ACFSBI_15435</name>
</gene>
<evidence type="ECO:0000313" key="9">
    <source>
        <dbReference type="EMBL" id="MFD1722943.1"/>
    </source>
</evidence>
<dbReference type="EMBL" id="JBHUEA010000033">
    <property type="protein sequence ID" value="MFD1722943.1"/>
    <property type="molecule type" value="Genomic_DNA"/>
</dbReference>
<feature type="transmembrane region" description="Helical" evidence="8">
    <location>
        <begin position="390"/>
        <end position="410"/>
    </location>
</feature>
<keyword evidence="4" id="KW-0133">Cell shape</keyword>
<feature type="transmembrane region" description="Helical" evidence="8">
    <location>
        <begin position="431"/>
        <end position="450"/>
    </location>
</feature>
<accession>A0ABW4LHK1</accession>
<evidence type="ECO:0000256" key="1">
    <source>
        <dbReference type="ARBA" id="ARBA00004651"/>
    </source>
</evidence>
<organism evidence="9 10">
    <name type="scientific">Amnibacterium endophyticum</name>
    <dbReference type="NCBI Taxonomy" id="2109337"/>
    <lineage>
        <taxon>Bacteria</taxon>
        <taxon>Bacillati</taxon>
        <taxon>Actinomycetota</taxon>
        <taxon>Actinomycetes</taxon>
        <taxon>Micrococcales</taxon>
        <taxon>Microbacteriaceae</taxon>
        <taxon>Amnibacterium</taxon>
    </lineage>
</organism>
<feature type="transmembrane region" description="Helical" evidence="8">
    <location>
        <begin position="366"/>
        <end position="384"/>
    </location>
</feature>
<keyword evidence="2" id="KW-1003">Cell membrane</keyword>
<feature type="transmembrane region" description="Helical" evidence="8">
    <location>
        <begin position="302"/>
        <end position="321"/>
    </location>
</feature>
<dbReference type="InterPro" id="IPR051050">
    <property type="entry name" value="Lipid_II_flippase_MurJ/MviN"/>
</dbReference>
<dbReference type="RefSeq" id="WP_377936489.1">
    <property type="nucleotide sequence ID" value="NZ_JBHUEA010000033.1"/>
</dbReference>
<sequence length="502" mass="51573">MEALVLAAAIGTVRSIGADAYATATVVPASIYALIGGGLFTSFLVPQIVRASRGTDQGQAYVNKLLSLAAVGFAVVAVLATALSPLLMFVYGQRGPGWVLACGLALWSFPQVFFLGLSAVLGEVLNARRVFGWSTWAPVANNVVGIAGLALFVVLFGAVGHRDAAGYSTLAVVVLGASGLAGVAVQVLVLMLGWRVSGPRFRPDFRWRSVGLAATGRTGGWTIAMLASTQLVGLLQAAVANQAAGVGPSTGALGYAWLIFMLPHSLVTVSLLTVFYPRLSSAAASEDAAAFRSILSRTIRTVLPLIALANVALLVAAEPIARLLTHGPRDAQALAVIIDVYLLGLVPFTILAIVQRCFYALGDTRTPFLYTLVQVAIVGAGFAVTALLPLIAAATTAAGIVQASLAWRLLRKRMGRVLLGLRASTRSIGTAATGALLVGGLALVAANGTLGTDAILAAWPPALAAAAVLAVLTTAAYLTGLKLTGSVALQEASTRLRSVATR</sequence>
<comment type="caution">
    <text evidence="9">The sequence shown here is derived from an EMBL/GenBank/DDBJ whole genome shotgun (WGS) entry which is preliminary data.</text>
</comment>
<keyword evidence="6 8" id="KW-1133">Transmembrane helix</keyword>
<evidence type="ECO:0000256" key="7">
    <source>
        <dbReference type="ARBA" id="ARBA00023136"/>
    </source>
</evidence>
<evidence type="ECO:0000256" key="3">
    <source>
        <dbReference type="ARBA" id="ARBA00022692"/>
    </source>
</evidence>
<keyword evidence="3 8" id="KW-0812">Transmembrane</keyword>
<comment type="subcellular location">
    <subcellularLocation>
        <location evidence="1">Cell membrane</location>
        <topology evidence="1">Multi-pass membrane protein</topology>
    </subcellularLocation>
</comment>
<evidence type="ECO:0000256" key="8">
    <source>
        <dbReference type="SAM" id="Phobius"/>
    </source>
</evidence>
<feature type="transmembrane region" description="Helical" evidence="8">
    <location>
        <begin position="97"/>
        <end position="121"/>
    </location>
</feature>
<evidence type="ECO:0000256" key="5">
    <source>
        <dbReference type="ARBA" id="ARBA00022984"/>
    </source>
</evidence>
<keyword evidence="5" id="KW-0573">Peptidoglycan synthesis</keyword>
<name>A0ABW4LHK1_9MICO</name>
<feature type="transmembrane region" description="Helical" evidence="8">
    <location>
        <begin position="133"/>
        <end position="158"/>
    </location>
</feature>
<proteinExistence type="predicted"/>
<feature type="transmembrane region" description="Helical" evidence="8">
    <location>
        <begin position="333"/>
        <end position="354"/>
    </location>
</feature>
<dbReference type="Proteomes" id="UP001597347">
    <property type="component" value="Unassembled WGS sequence"/>
</dbReference>
<dbReference type="PRINTS" id="PR01806">
    <property type="entry name" value="VIRFACTRMVIN"/>
</dbReference>
<dbReference type="InterPro" id="IPR004268">
    <property type="entry name" value="MurJ"/>
</dbReference>
<evidence type="ECO:0000256" key="2">
    <source>
        <dbReference type="ARBA" id="ARBA00022475"/>
    </source>
</evidence>
<reference evidence="10" key="1">
    <citation type="journal article" date="2019" name="Int. J. Syst. Evol. Microbiol.">
        <title>The Global Catalogue of Microorganisms (GCM) 10K type strain sequencing project: providing services to taxonomists for standard genome sequencing and annotation.</title>
        <authorList>
            <consortium name="The Broad Institute Genomics Platform"/>
            <consortium name="The Broad Institute Genome Sequencing Center for Infectious Disease"/>
            <person name="Wu L."/>
            <person name="Ma J."/>
        </authorList>
    </citation>
    <scope>NUCLEOTIDE SEQUENCE [LARGE SCALE GENOMIC DNA]</scope>
    <source>
        <strain evidence="10">CGMCC 1.12471</strain>
    </source>
</reference>
<dbReference type="Pfam" id="PF03023">
    <property type="entry name" value="MurJ"/>
    <property type="match status" value="1"/>
</dbReference>
<feature type="transmembrane region" description="Helical" evidence="8">
    <location>
        <begin position="170"/>
        <end position="197"/>
    </location>
</feature>
<protein>
    <submittedName>
        <fullName evidence="9">Murein biosynthesis integral membrane protein MurJ</fullName>
    </submittedName>
</protein>